<feature type="region of interest" description="Disordered" evidence="1">
    <location>
        <begin position="200"/>
        <end position="274"/>
    </location>
</feature>
<comment type="caution">
    <text evidence="2">The sequence shown here is derived from an EMBL/GenBank/DDBJ whole genome shotgun (WGS) entry which is preliminary data.</text>
</comment>
<protein>
    <submittedName>
        <fullName evidence="2">Uncharacterized protein</fullName>
    </submittedName>
</protein>
<dbReference type="RefSeq" id="WP_179760396.1">
    <property type="nucleotide sequence ID" value="NZ_BAAAJZ010000008.1"/>
</dbReference>
<sequence>MPARLFVTVHGSGGDIVDAPTGRPHPDAPQVHVDVERRQVGIRVPHSAWDPADGTQRLAAATGLWDSDADADLLPQVTADATHPGGAVVGDPTPSAFSDAAFRFRFHEPFEAPYRNQKRAIADDDLSGTFSPVNPYLREFRHLDAPVDADAEDVLEIRSAGVGTVTVDPERAGVGCDARLDVHTDGPLTVMLDGCGRTESFDGSDSGGLAKPATFAPADPMAPLGNPAQGTPLPPEVGNAPQAPLQELPPLRFPPNQLGQDPAPGDGAQESPTG</sequence>
<evidence type="ECO:0000313" key="2">
    <source>
        <dbReference type="EMBL" id="NYG00775.1"/>
    </source>
</evidence>
<evidence type="ECO:0000313" key="3">
    <source>
        <dbReference type="Proteomes" id="UP000549695"/>
    </source>
</evidence>
<dbReference type="AlphaFoldDB" id="A0A852W310"/>
<feature type="compositionally biased region" description="Low complexity" evidence="1">
    <location>
        <begin position="240"/>
        <end position="250"/>
    </location>
</feature>
<dbReference type="GeneID" id="98050869"/>
<organism evidence="2 3">
    <name type="scientific">Pseudonocardia alni</name>
    <name type="common">Amycolata alni</name>
    <dbReference type="NCBI Taxonomy" id="33907"/>
    <lineage>
        <taxon>Bacteria</taxon>
        <taxon>Bacillati</taxon>
        <taxon>Actinomycetota</taxon>
        <taxon>Actinomycetes</taxon>
        <taxon>Pseudonocardiales</taxon>
        <taxon>Pseudonocardiaceae</taxon>
        <taxon>Pseudonocardia</taxon>
    </lineage>
</organism>
<gene>
    <name evidence="2" type="ORF">HDA37_001060</name>
</gene>
<name>A0A852W310_PSEA5</name>
<evidence type="ECO:0000256" key="1">
    <source>
        <dbReference type="SAM" id="MobiDB-lite"/>
    </source>
</evidence>
<proteinExistence type="predicted"/>
<keyword evidence="3" id="KW-1185">Reference proteome</keyword>
<reference evidence="2 3" key="1">
    <citation type="submission" date="2020-07" db="EMBL/GenBank/DDBJ databases">
        <title>Sequencing the genomes of 1000 actinobacteria strains.</title>
        <authorList>
            <person name="Klenk H.-P."/>
        </authorList>
    </citation>
    <scope>NUCLEOTIDE SEQUENCE [LARGE SCALE GENOMIC DNA]</scope>
    <source>
        <strain evidence="2 3">DSM 44749</strain>
    </source>
</reference>
<accession>A0A852W310</accession>
<dbReference type="EMBL" id="JACCCZ010000001">
    <property type="protein sequence ID" value="NYG00775.1"/>
    <property type="molecule type" value="Genomic_DNA"/>
</dbReference>
<dbReference type="Proteomes" id="UP000549695">
    <property type="component" value="Unassembled WGS sequence"/>
</dbReference>